<dbReference type="OrthoDB" id="3016331at2759"/>
<feature type="compositionally biased region" description="Basic and acidic residues" evidence="1">
    <location>
        <begin position="265"/>
        <end position="279"/>
    </location>
</feature>
<sequence>MSHSPNHPSSSSPPRRPPADDAAHQPLNHPALNMPMRGSKTAPTTFSGNYWDVESFLDHYEELLQYHRVTDPGDQCRCILKYVSPSVAAFVRGSTHFHSNDWPKLRKAIEDNFDADRARAPHRAGDLTRFVQKKSQYPIKDLSKWKRYQRKYIAIAGNLLNNKYITENEYNIYFWLGIHIDLRDKLEHLLSLRYPDHPERNPWSMEQVDKQAQRTFSRDRFDSAILAADQFGIPVHQVEDSSDESDSDSSDSEEESEHHRKAFKRFLEKENRRGRDKDKHKSRKRRNSTPKPYRPIPPISAVGPTRSHTPSNTSVPRPTPSPPIDPHDEAMQDIIKRLNSMSISDPSYGALYYKAIQMDSVQNGGTPGLAAKCINRQPPQSIRSSSTVPSNHTHMGSGVLNVAQMGIELKTAPFLWI</sequence>
<protein>
    <submittedName>
        <fullName evidence="2">Uncharacterized protein</fullName>
    </submittedName>
</protein>
<proteinExistence type="predicted"/>
<keyword evidence="3" id="KW-1185">Reference proteome</keyword>
<accession>A0A0D7AL86</accession>
<evidence type="ECO:0000313" key="3">
    <source>
        <dbReference type="Proteomes" id="UP000054144"/>
    </source>
</evidence>
<evidence type="ECO:0000256" key="1">
    <source>
        <dbReference type="SAM" id="MobiDB-lite"/>
    </source>
</evidence>
<organism evidence="2 3">
    <name type="scientific">Fistulina hepatica ATCC 64428</name>
    <dbReference type="NCBI Taxonomy" id="1128425"/>
    <lineage>
        <taxon>Eukaryota</taxon>
        <taxon>Fungi</taxon>
        <taxon>Dikarya</taxon>
        <taxon>Basidiomycota</taxon>
        <taxon>Agaricomycotina</taxon>
        <taxon>Agaricomycetes</taxon>
        <taxon>Agaricomycetidae</taxon>
        <taxon>Agaricales</taxon>
        <taxon>Fistulinaceae</taxon>
        <taxon>Fistulina</taxon>
    </lineage>
</organism>
<gene>
    <name evidence="2" type="ORF">FISHEDRAFT_69678</name>
</gene>
<feature type="compositionally biased region" description="Low complexity" evidence="1">
    <location>
        <begin position="1"/>
        <end position="13"/>
    </location>
</feature>
<reference evidence="2 3" key="1">
    <citation type="journal article" date="2015" name="Fungal Genet. Biol.">
        <title>Evolution of novel wood decay mechanisms in Agaricales revealed by the genome sequences of Fistulina hepatica and Cylindrobasidium torrendii.</title>
        <authorList>
            <person name="Floudas D."/>
            <person name="Held B.W."/>
            <person name="Riley R."/>
            <person name="Nagy L.G."/>
            <person name="Koehler G."/>
            <person name="Ransdell A.S."/>
            <person name="Younus H."/>
            <person name="Chow J."/>
            <person name="Chiniquy J."/>
            <person name="Lipzen A."/>
            <person name="Tritt A."/>
            <person name="Sun H."/>
            <person name="Haridas S."/>
            <person name="LaButti K."/>
            <person name="Ohm R.A."/>
            <person name="Kues U."/>
            <person name="Blanchette R.A."/>
            <person name="Grigoriev I.V."/>
            <person name="Minto R.E."/>
            <person name="Hibbett D.S."/>
        </authorList>
    </citation>
    <scope>NUCLEOTIDE SEQUENCE [LARGE SCALE GENOMIC DNA]</scope>
    <source>
        <strain evidence="2 3">ATCC 64428</strain>
    </source>
</reference>
<dbReference type="AlphaFoldDB" id="A0A0D7AL86"/>
<feature type="compositionally biased region" description="Polar residues" evidence="1">
    <location>
        <begin position="306"/>
        <end position="316"/>
    </location>
</feature>
<dbReference type="Proteomes" id="UP000054144">
    <property type="component" value="Unassembled WGS sequence"/>
</dbReference>
<dbReference type="EMBL" id="KN881635">
    <property type="protein sequence ID" value="KIY52645.1"/>
    <property type="molecule type" value="Genomic_DNA"/>
</dbReference>
<feature type="compositionally biased region" description="Acidic residues" evidence="1">
    <location>
        <begin position="240"/>
        <end position="255"/>
    </location>
</feature>
<evidence type="ECO:0000313" key="2">
    <source>
        <dbReference type="EMBL" id="KIY52645.1"/>
    </source>
</evidence>
<feature type="region of interest" description="Disordered" evidence="1">
    <location>
        <begin position="232"/>
        <end position="324"/>
    </location>
</feature>
<name>A0A0D7AL86_9AGAR</name>
<feature type="region of interest" description="Disordered" evidence="1">
    <location>
        <begin position="1"/>
        <end position="38"/>
    </location>
</feature>